<name>A0A6J5NZL1_9CAUD</name>
<reference evidence="1" key="1">
    <citation type="submission" date="2020-04" db="EMBL/GenBank/DDBJ databases">
        <authorList>
            <person name="Chiriac C."/>
            <person name="Salcher M."/>
            <person name="Ghai R."/>
            <person name="Kavagutti S V."/>
        </authorList>
    </citation>
    <scope>NUCLEOTIDE SEQUENCE</scope>
</reference>
<protein>
    <submittedName>
        <fullName evidence="1">Uncharacterized protein</fullName>
    </submittedName>
</protein>
<accession>A0A6J5NZL1</accession>
<proteinExistence type="predicted"/>
<sequence length="78" mass="8760">MINPDANKPTFKSQCQEPIDWFNETYSSYCAADYIRAQAAATMYLAEGLEALRLWCRVQSGEIKPSELDPPSSDVTKP</sequence>
<evidence type="ECO:0000313" key="1">
    <source>
        <dbReference type="EMBL" id="CAB4165120.1"/>
    </source>
</evidence>
<gene>
    <name evidence="1" type="ORF">UFOVP822_16</name>
</gene>
<organism evidence="1">
    <name type="scientific">uncultured Caudovirales phage</name>
    <dbReference type="NCBI Taxonomy" id="2100421"/>
    <lineage>
        <taxon>Viruses</taxon>
        <taxon>Duplodnaviria</taxon>
        <taxon>Heunggongvirae</taxon>
        <taxon>Uroviricota</taxon>
        <taxon>Caudoviricetes</taxon>
        <taxon>Peduoviridae</taxon>
        <taxon>Maltschvirus</taxon>
        <taxon>Maltschvirus maltsch</taxon>
    </lineage>
</organism>
<dbReference type="EMBL" id="LR796775">
    <property type="protein sequence ID" value="CAB4165120.1"/>
    <property type="molecule type" value="Genomic_DNA"/>
</dbReference>